<organism evidence="3 4">
    <name type="scientific">Alternaria burnsii</name>
    <dbReference type="NCBI Taxonomy" id="1187904"/>
    <lineage>
        <taxon>Eukaryota</taxon>
        <taxon>Fungi</taxon>
        <taxon>Dikarya</taxon>
        <taxon>Ascomycota</taxon>
        <taxon>Pezizomycotina</taxon>
        <taxon>Dothideomycetes</taxon>
        <taxon>Pleosporomycetidae</taxon>
        <taxon>Pleosporales</taxon>
        <taxon>Pleosporineae</taxon>
        <taxon>Pleosporaceae</taxon>
        <taxon>Alternaria</taxon>
        <taxon>Alternaria sect. Alternaria</taxon>
    </lineage>
</organism>
<dbReference type="AlphaFoldDB" id="A0A8H7EK90"/>
<dbReference type="PROSITE" id="PS51412">
    <property type="entry name" value="MACPF_2"/>
    <property type="match status" value="1"/>
</dbReference>
<protein>
    <recommendedName>
        <fullName evidence="2">MACPF domain-containing protein</fullName>
    </recommendedName>
</protein>
<feature type="region of interest" description="Disordered" evidence="1">
    <location>
        <begin position="489"/>
        <end position="512"/>
    </location>
</feature>
<reference evidence="3" key="1">
    <citation type="submission" date="2020-01" db="EMBL/GenBank/DDBJ databases">
        <authorList>
            <person name="Feng Z.H.Z."/>
        </authorList>
    </citation>
    <scope>NUCLEOTIDE SEQUENCE</scope>
    <source>
        <strain evidence="3">CBS107.38</strain>
    </source>
</reference>
<feature type="compositionally biased region" description="Basic and acidic residues" evidence="1">
    <location>
        <begin position="502"/>
        <end position="512"/>
    </location>
</feature>
<sequence>MTHSQESKNFHKDNVANDVFPPSSWLGYGIDLTAVGPNDINALTEAILTAYAIIPTSPTTSVVDVADVKWSKPDNVNVAVDVASSSSSLNSWKDGTSTAEALKADASLSAQYMAISGDASISYSVDQSFEENRSYSLFSYNQTVADVKFKSYGQSIDKTTLANAISGLNLQPWDPANKDVVNSYKTLFNVLGSHIVVGATYGGRFQMTIYASNSESSYENEVTADLSVAYNGLVTSGKIDASVKSEDQYKSYSEEVMQQVSCQGGNPSLSAKLNSSYQADDIYSTFQQWAQGSALNPGVMNLQASPLWTVMAATFDPDLLKHSNDVKNAFYWILENPAPHWTKGVVTINSDWGEFGITSPSGYIIQDPDQPPTVDNLIFSGTKIQWGKEHSHAFQRDVTIHFIIVNDGSGLNFELSHGSDGASSGSGRIDVTFNDKTYTASTVTDDNWNTQFFFNEPVNQNEHTLTQDTVSTGGFSGTNWDKKFIYDTTDRQRPQGLTGEEPYNKHEAHDAK</sequence>
<dbReference type="RefSeq" id="XP_038788937.1">
    <property type="nucleotide sequence ID" value="XM_038927659.1"/>
</dbReference>
<reference evidence="3" key="2">
    <citation type="submission" date="2020-08" db="EMBL/GenBank/DDBJ databases">
        <title>Draft Genome Sequence of Cumin Blight Pathogen Alternaria burnsii.</title>
        <authorList>
            <person name="Feng Z."/>
        </authorList>
    </citation>
    <scope>NUCLEOTIDE SEQUENCE</scope>
    <source>
        <strain evidence="3">CBS107.38</strain>
    </source>
</reference>
<dbReference type="Proteomes" id="UP000596902">
    <property type="component" value="Unassembled WGS sequence"/>
</dbReference>
<evidence type="ECO:0000313" key="4">
    <source>
        <dbReference type="Proteomes" id="UP000596902"/>
    </source>
</evidence>
<accession>A0A8H7EK90</accession>
<evidence type="ECO:0000256" key="1">
    <source>
        <dbReference type="SAM" id="MobiDB-lite"/>
    </source>
</evidence>
<dbReference type="GeneID" id="62200837"/>
<comment type="caution">
    <text evidence="3">The sequence shown here is derived from an EMBL/GenBank/DDBJ whole genome shotgun (WGS) entry which is preliminary data.</text>
</comment>
<gene>
    <name evidence="3" type="ORF">GT037_002612</name>
</gene>
<dbReference type="EMBL" id="JAAABM010000003">
    <property type="protein sequence ID" value="KAF7678864.1"/>
    <property type="molecule type" value="Genomic_DNA"/>
</dbReference>
<proteinExistence type="predicted"/>
<feature type="domain" description="MACPF" evidence="2">
    <location>
        <begin position="9"/>
        <end position="341"/>
    </location>
</feature>
<name>A0A8H7EK90_9PLEO</name>
<dbReference type="InterPro" id="IPR020864">
    <property type="entry name" value="MACPF"/>
</dbReference>
<evidence type="ECO:0000313" key="3">
    <source>
        <dbReference type="EMBL" id="KAF7678864.1"/>
    </source>
</evidence>
<keyword evidence="4" id="KW-1185">Reference proteome</keyword>
<evidence type="ECO:0000259" key="2">
    <source>
        <dbReference type="PROSITE" id="PS51412"/>
    </source>
</evidence>
<dbReference type="Pfam" id="PF01823">
    <property type="entry name" value="MACPF"/>
    <property type="match status" value="1"/>
</dbReference>